<protein>
    <recommendedName>
        <fullName evidence="2">GAF domain-containing protein</fullName>
    </recommendedName>
</protein>
<comment type="caution">
    <text evidence="1">The sequence shown here is derived from an EMBL/GenBank/DDBJ whole genome shotgun (WGS) entry which is preliminary data.</text>
</comment>
<dbReference type="AlphaFoldDB" id="A0A4S9BXA4"/>
<sequence>MSFELAQHATSRDPVLTALAQNGLLRLQCDKATIWSVDGLSQHVVAEAGPLSALCSPQKPPSQETSLNQLIKESLLIFTAPIAPTDDISDTIVNHSRHVIRDVRTRESLKTTASVMTSYAAVPILGACGQLLGCYCVADEDIRDDFFADQTHTILGDVACAISQYLGQQATASSRPRGRCDRQTPML</sequence>
<dbReference type="SUPFAM" id="SSF55781">
    <property type="entry name" value="GAF domain-like"/>
    <property type="match status" value="1"/>
</dbReference>
<dbReference type="Gene3D" id="3.30.450.40">
    <property type="match status" value="1"/>
</dbReference>
<accession>A0A4S9BXA4</accession>
<dbReference type="EMBL" id="QZAS01000096">
    <property type="protein sequence ID" value="THW98600.1"/>
    <property type="molecule type" value="Genomic_DNA"/>
</dbReference>
<evidence type="ECO:0000313" key="1">
    <source>
        <dbReference type="EMBL" id="THW98600.1"/>
    </source>
</evidence>
<reference evidence="1" key="1">
    <citation type="submission" date="2018-10" db="EMBL/GenBank/DDBJ databases">
        <title>Fifty Aureobasidium pullulans genomes reveal a recombining polyextremotolerant generalist.</title>
        <authorList>
            <person name="Gostincar C."/>
            <person name="Turk M."/>
            <person name="Zajc J."/>
            <person name="Gunde-Cimerman N."/>
        </authorList>
    </citation>
    <scope>NUCLEOTIDE SEQUENCE [LARGE SCALE GENOMIC DNA]</scope>
    <source>
        <strain evidence="1">EXF-10085</strain>
    </source>
</reference>
<proteinExistence type="predicted"/>
<evidence type="ECO:0008006" key="2">
    <source>
        <dbReference type="Google" id="ProtNLM"/>
    </source>
</evidence>
<gene>
    <name evidence="1" type="ORF">D6D13_10576</name>
</gene>
<dbReference type="InterPro" id="IPR029016">
    <property type="entry name" value="GAF-like_dom_sf"/>
</dbReference>
<name>A0A4S9BXA4_AURPU</name>
<organism evidence="1">
    <name type="scientific">Aureobasidium pullulans</name>
    <name type="common">Black yeast</name>
    <name type="synonym">Pullularia pullulans</name>
    <dbReference type="NCBI Taxonomy" id="5580"/>
    <lineage>
        <taxon>Eukaryota</taxon>
        <taxon>Fungi</taxon>
        <taxon>Dikarya</taxon>
        <taxon>Ascomycota</taxon>
        <taxon>Pezizomycotina</taxon>
        <taxon>Dothideomycetes</taxon>
        <taxon>Dothideomycetidae</taxon>
        <taxon>Dothideales</taxon>
        <taxon>Saccotheciaceae</taxon>
        <taxon>Aureobasidium</taxon>
    </lineage>
</organism>